<dbReference type="EMBL" id="CM010725">
    <property type="protein sequence ID" value="RZC84547.1"/>
    <property type="molecule type" value="Genomic_DNA"/>
</dbReference>
<dbReference type="EC" id="5.2.1.8" evidence="2"/>
<reference evidence="7 8" key="1">
    <citation type="journal article" date="2018" name="Science">
        <title>The opium poppy genome and morphinan production.</title>
        <authorList>
            <person name="Guo L."/>
            <person name="Winzer T."/>
            <person name="Yang X."/>
            <person name="Li Y."/>
            <person name="Ning Z."/>
            <person name="He Z."/>
            <person name="Teodor R."/>
            <person name="Lu Y."/>
            <person name="Bowser T.A."/>
            <person name="Graham I.A."/>
            <person name="Ye K."/>
        </authorList>
    </citation>
    <scope>NUCLEOTIDE SEQUENCE [LARGE SCALE GENOMIC DNA]</scope>
    <source>
        <strain evidence="8">cv. HN1</strain>
        <tissue evidence="7">Leaves</tissue>
    </source>
</reference>
<keyword evidence="3" id="KW-0697">Rotamase</keyword>
<dbReference type="Gramene" id="RZC84547">
    <property type="protein sequence ID" value="RZC84547"/>
    <property type="gene ID" value="C5167_047334"/>
</dbReference>
<sequence length="513" mass="56547">MSFWGIEIKPGKPFVLHRHETPGKIQITQATLGMGILTKRSVVQCNISGRSPVLLCALLPDKIESLSLSHQFDEEVDVTFSVLGPRSVHLTGFYCESGSSRCGAGGDSDSDSESYGVDIAETDNESDQSSDREEEDDLDGFIVDDDTEMSPPSKGRKSAVVKIEETDGDERPASKKGKRRHLRKKYQISDSEVDEIEIGIKDHARCEISGSEDEDIVPISHLIKTKATTESKGEANSNSEIQLAKENKEGNGSSDPDIFEVLNQDSHVQVSEAEQISELPKDPSATSADIDQESNVKEKKRKKRSHGEDGETKIEQDHDRVELKPKEEQPSAIPSKDSSVPSADIVLESDVKPKKKSKRNRGEDGAKAKNMDQDCAGVKPKEGQPSDRLFKASENSFVPCSGIRLESDVTPKKKHRRNRGEDGDAKTKTMDLDLAGVELEKEQLTDMVCGEDVNAKNGKLDQDPVEIKTRKNQANDKIINSAGHVSNQDNGEVKKKKKKKKAQKNVCDEEDKK</sequence>
<feature type="compositionally biased region" description="Acidic residues" evidence="5">
    <location>
        <begin position="120"/>
        <end position="148"/>
    </location>
</feature>
<accession>A0A4Y7LHT8</accession>
<keyword evidence="8" id="KW-1185">Reference proteome</keyword>
<feature type="compositionally biased region" description="Basic and acidic residues" evidence="5">
    <location>
        <begin position="306"/>
        <end position="329"/>
    </location>
</feature>
<organism evidence="7 8">
    <name type="scientific">Papaver somniferum</name>
    <name type="common">Opium poppy</name>
    <dbReference type="NCBI Taxonomy" id="3469"/>
    <lineage>
        <taxon>Eukaryota</taxon>
        <taxon>Viridiplantae</taxon>
        <taxon>Streptophyta</taxon>
        <taxon>Embryophyta</taxon>
        <taxon>Tracheophyta</taxon>
        <taxon>Spermatophyta</taxon>
        <taxon>Magnoliopsida</taxon>
        <taxon>Ranunculales</taxon>
        <taxon>Papaveraceae</taxon>
        <taxon>Papaveroideae</taxon>
        <taxon>Papaver</taxon>
    </lineage>
</organism>
<evidence type="ECO:0000256" key="5">
    <source>
        <dbReference type="SAM" id="MobiDB-lite"/>
    </source>
</evidence>
<keyword evidence="4" id="KW-0413">Isomerase</keyword>
<dbReference type="InterPro" id="IPR041232">
    <property type="entry name" value="NPL"/>
</dbReference>
<evidence type="ECO:0000313" key="7">
    <source>
        <dbReference type="EMBL" id="RZC84547.1"/>
    </source>
</evidence>
<name>A0A4Y7LHT8_PAPSO</name>
<feature type="compositionally biased region" description="Basic and acidic residues" evidence="5">
    <location>
        <begin position="360"/>
        <end position="372"/>
    </location>
</feature>
<dbReference type="Proteomes" id="UP000316621">
    <property type="component" value="Chromosome 11"/>
</dbReference>
<proteinExistence type="predicted"/>
<evidence type="ECO:0000259" key="6">
    <source>
        <dbReference type="Pfam" id="PF17800"/>
    </source>
</evidence>
<evidence type="ECO:0000256" key="2">
    <source>
        <dbReference type="ARBA" id="ARBA00013194"/>
    </source>
</evidence>
<feature type="domain" description="Nucleoplasmin-like" evidence="6">
    <location>
        <begin position="3"/>
        <end position="94"/>
    </location>
</feature>
<dbReference type="STRING" id="3469.A0A4Y7LHT8"/>
<feature type="compositionally biased region" description="Basic and acidic residues" evidence="5">
    <location>
        <begin position="419"/>
        <end position="429"/>
    </location>
</feature>
<feature type="compositionally biased region" description="Basic and acidic residues" evidence="5">
    <location>
        <begin position="458"/>
        <end position="469"/>
    </location>
</feature>
<dbReference type="Pfam" id="PF17800">
    <property type="entry name" value="NPL"/>
    <property type="match status" value="1"/>
</dbReference>
<evidence type="ECO:0000256" key="4">
    <source>
        <dbReference type="ARBA" id="ARBA00023235"/>
    </source>
</evidence>
<gene>
    <name evidence="7" type="ORF">C5167_047334</name>
</gene>
<evidence type="ECO:0000256" key="3">
    <source>
        <dbReference type="ARBA" id="ARBA00023110"/>
    </source>
</evidence>
<evidence type="ECO:0000313" key="8">
    <source>
        <dbReference type="Proteomes" id="UP000316621"/>
    </source>
</evidence>
<feature type="compositionally biased region" description="Basic residues" evidence="5">
    <location>
        <begin position="494"/>
        <end position="503"/>
    </location>
</feature>
<feature type="region of interest" description="Disordered" evidence="5">
    <location>
        <begin position="99"/>
        <end position="186"/>
    </location>
</feature>
<dbReference type="PANTHER" id="PTHR43811">
    <property type="entry name" value="FKBP-TYPE PEPTIDYL-PROLYL CIS-TRANS ISOMERASE FKPA"/>
    <property type="match status" value="1"/>
</dbReference>
<feature type="region of interest" description="Disordered" evidence="5">
    <location>
        <begin position="225"/>
        <end position="429"/>
    </location>
</feature>
<dbReference type="OrthoDB" id="1902587at2759"/>
<dbReference type="Gene3D" id="2.60.120.340">
    <property type="entry name" value="Nucleoplasmin core domain"/>
    <property type="match status" value="1"/>
</dbReference>
<feature type="compositionally biased region" description="Polar residues" evidence="5">
    <location>
        <begin position="263"/>
        <end position="274"/>
    </location>
</feature>
<feature type="compositionally biased region" description="Basic residues" evidence="5">
    <location>
        <begin position="174"/>
        <end position="186"/>
    </location>
</feature>
<comment type="catalytic activity">
    <reaction evidence="1">
        <text>[protein]-peptidylproline (omega=180) = [protein]-peptidylproline (omega=0)</text>
        <dbReference type="Rhea" id="RHEA:16237"/>
        <dbReference type="Rhea" id="RHEA-COMP:10747"/>
        <dbReference type="Rhea" id="RHEA-COMP:10748"/>
        <dbReference type="ChEBI" id="CHEBI:83833"/>
        <dbReference type="ChEBI" id="CHEBI:83834"/>
        <dbReference type="EC" id="5.2.1.8"/>
    </reaction>
</comment>
<evidence type="ECO:0000256" key="1">
    <source>
        <dbReference type="ARBA" id="ARBA00000971"/>
    </source>
</evidence>
<dbReference type="GO" id="GO:0003755">
    <property type="term" value="F:peptidyl-prolyl cis-trans isomerase activity"/>
    <property type="evidence" value="ECO:0007669"/>
    <property type="project" value="UniProtKB-KW"/>
</dbReference>
<dbReference type="PANTHER" id="PTHR43811:SF48">
    <property type="entry name" value="PEPTIDYL-PROLYL CIS-TRANS ISOMERASE FKBP43"/>
    <property type="match status" value="1"/>
</dbReference>
<feature type="compositionally biased region" description="Basic and acidic residues" evidence="5">
    <location>
        <begin position="379"/>
        <end position="391"/>
    </location>
</feature>
<feature type="compositionally biased region" description="Basic and acidic residues" evidence="5">
    <location>
        <begin position="162"/>
        <end position="173"/>
    </location>
</feature>
<protein>
    <recommendedName>
        <fullName evidence="2">peptidylprolyl isomerase</fullName>
        <ecNumber evidence="2">5.2.1.8</ecNumber>
    </recommendedName>
</protein>
<dbReference type="AlphaFoldDB" id="A0A4Y7LHT8"/>
<feature type="region of interest" description="Disordered" evidence="5">
    <location>
        <begin position="449"/>
        <end position="513"/>
    </location>
</feature>